<evidence type="ECO:0000313" key="2">
    <source>
        <dbReference type="Proteomes" id="UP001162992"/>
    </source>
</evidence>
<reference evidence="2" key="1">
    <citation type="journal article" date="2024" name="Proc. Natl. Acad. Sci. U.S.A.">
        <title>Extraordinary preservation of gene collinearity over three hundred million years revealed in homosporous lycophytes.</title>
        <authorList>
            <person name="Li C."/>
            <person name="Wickell D."/>
            <person name="Kuo L.Y."/>
            <person name="Chen X."/>
            <person name="Nie B."/>
            <person name="Liao X."/>
            <person name="Peng D."/>
            <person name="Ji J."/>
            <person name="Jenkins J."/>
            <person name="Williams M."/>
            <person name="Shu S."/>
            <person name="Plott C."/>
            <person name="Barry K."/>
            <person name="Rajasekar S."/>
            <person name="Grimwood J."/>
            <person name="Han X."/>
            <person name="Sun S."/>
            <person name="Hou Z."/>
            <person name="He W."/>
            <person name="Dai G."/>
            <person name="Sun C."/>
            <person name="Schmutz J."/>
            <person name="Leebens-Mack J.H."/>
            <person name="Li F.W."/>
            <person name="Wang L."/>
        </authorList>
    </citation>
    <scope>NUCLEOTIDE SEQUENCE [LARGE SCALE GENOMIC DNA]</scope>
    <source>
        <strain evidence="2">cv. PW_Plant_1</strain>
    </source>
</reference>
<keyword evidence="2" id="KW-1185">Reference proteome</keyword>
<comment type="caution">
    <text evidence="1">The sequence shown here is derived from an EMBL/GenBank/DDBJ whole genome shotgun (WGS) entry which is preliminary data.</text>
</comment>
<gene>
    <name evidence="1" type="ORF">O6H91_07G102100</name>
</gene>
<organism evidence="1 2">
    <name type="scientific">Diphasiastrum complanatum</name>
    <name type="common">Issler's clubmoss</name>
    <name type="synonym">Lycopodium complanatum</name>
    <dbReference type="NCBI Taxonomy" id="34168"/>
    <lineage>
        <taxon>Eukaryota</taxon>
        <taxon>Viridiplantae</taxon>
        <taxon>Streptophyta</taxon>
        <taxon>Embryophyta</taxon>
        <taxon>Tracheophyta</taxon>
        <taxon>Lycopodiopsida</taxon>
        <taxon>Lycopodiales</taxon>
        <taxon>Lycopodiaceae</taxon>
        <taxon>Lycopodioideae</taxon>
        <taxon>Diphasiastrum</taxon>
    </lineage>
</organism>
<dbReference type="EMBL" id="CM055098">
    <property type="protein sequence ID" value="KAJ7550454.1"/>
    <property type="molecule type" value="Genomic_DNA"/>
</dbReference>
<protein>
    <submittedName>
        <fullName evidence="1">Uncharacterized protein</fullName>
    </submittedName>
</protein>
<sequence length="432" mass="48493">MTNDSHTEFKQVDELLVKLKTHKQEAIDCLIASRAAYEPTLDGVADVLERSYEVDTSRYELLYHHEQPTFLSARLLDNQEQIYAIIRSSNGYVMVAFRGTFTLQDAIQDMKLTTAPVGFGLGVGRAHVGFQARAEKMPVQLFMNLTRPGEKLIFTGHSLGGAVASLTTLRVLEALSAAGDDAPISRERVLCVTFGTAPFANRELAMYINSKYRDRFYHLVSMHDFVPRAHNILPRLFFPLAQRFSHNLRQSKQFQAAQRFFETASGTAVHKSIKRLEAVFRALCPLTGFIDFVRDCIANDEEALFYGLCGYVLLFNPDAKDSEHIVQVDQMENMTPGFCTEGKTTLEVLFEHGLGNHYSLIMQGLFDRDVSKADSKEQRSISGTRYTSLHTSMKNLSTSIMPFLSDPASAFLFHVARLLLLLVNNDLPGAPF</sequence>
<name>A0ACC2D7Y2_DIPCM</name>
<proteinExistence type="predicted"/>
<accession>A0ACC2D7Y2</accession>
<dbReference type="Proteomes" id="UP001162992">
    <property type="component" value="Chromosome 7"/>
</dbReference>
<evidence type="ECO:0000313" key="1">
    <source>
        <dbReference type="EMBL" id="KAJ7550454.1"/>
    </source>
</evidence>